<dbReference type="OrthoDB" id="471904at2"/>
<feature type="domain" description="CheW-like" evidence="1">
    <location>
        <begin position="20"/>
        <end position="159"/>
    </location>
</feature>
<keyword evidence="3" id="KW-1185">Reference proteome</keyword>
<protein>
    <submittedName>
        <fullName evidence="2">CheW protein</fullName>
    </submittedName>
</protein>
<organism evidence="2 3">
    <name type="scientific">Hyella patelloides LEGE 07179</name>
    <dbReference type="NCBI Taxonomy" id="945734"/>
    <lineage>
        <taxon>Bacteria</taxon>
        <taxon>Bacillati</taxon>
        <taxon>Cyanobacteriota</taxon>
        <taxon>Cyanophyceae</taxon>
        <taxon>Pleurocapsales</taxon>
        <taxon>Hyellaceae</taxon>
        <taxon>Hyella</taxon>
    </lineage>
</organism>
<evidence type="ECO:0000313" key="3">
    <source>
        <dbReference type="Proteomes" id="UP000320055"/>
    </source>
</evidence>
<dbReference type="RefSeq" id="WP_144863044.1">
    <property type="nucleotide sequence ID" value="NZ_LR213767.1"/>
</dbReference>
<name>A0A563VQ80_9CYAN</name>
<dbReference type="GO" id="GO:0007165">
    <property type="term" value="P:signal transduction"/>
    <property type="evidence" value="ECO:0007669"/>
    <property type="project" value="InterPro"/>
</dbReference>
<dbReference type="Pfam" id="PF01584">
    <property type="entry name" value="CheW"/>
    <property type="match status" value="1"/>
</dbReference>
<dbReference type="AlphaFoldDB" id="A0A563VQ80"/>
<evidence type="ECO:0000259" key="1">
    <source>
        <dbReference type="PROSITE" id="PS50851"/>
    </source>
</evidence>
<sequence>MFNTHFPPQRLSHITSDVKLLKVLVFEMANHFFALPISTIFKVINCPPVTNTADSSLGITDFEGQTVTVVNLAQKLSPQNSATERMQKRFLILSQTRQGELYGIPIDNSPALIELPMDNIRPLPLSASQVNPLNIATHVAILPKSEGSLKIFLLGHIVN</sequence>
<dbReference type="InterPro" id="IPR002545">
    <property type="entry name" value="CheW-lke_dom"/>
</dbReference>
<dbReference type="Gene3D" id="2.30.30.40">
    <property type="entry name" value="SH3 Domains"/>
    <property type="match status" value="1"/>
</dbReference>
<evidence type="ECO:0000313" key="2">
    <source>
        <dbReference type="EMBL" id="VEP13417.1"/>
    </source>
</evidence>
<dbReference type="PROSITE" id="PS50851">
    <property type="entry name" value="CHEW"/>
    <property type="match status" value="1"/>
</dbReference>
<dbReference type="SUPFAM" id="SSF50341">
    <property type="entry name" value="CheW-like"/>
    <property type="match status" value="1"/>
</dbReference>
<proteinExistence type="predicted"/>
<reference evidence="2 3" key="1">
    <citation type="submission" date="2019-01" db="EMBL/GenBank/DDBJ databases">
        <authorList>
            <person name="Brito A."/>
        </authorList>
    </citation>
    <scope>NUCLEOTIDE SEQUENCE [LARGE SCALE GENOMIC DNA]</scope>
    <source>
        <strain evidence="2">1</strain>
    </source>
</reference>
<accession>A0A563VQ80</accession>
<dbReference type="EMBL" id="CAACVJ010000112">
    <property type="protein sequence ID" value="VEP13417.1"/>
    <property type="molecule type" value="Genomic_DNA"/>
</dbReference>
<gene>
    <name evidence="2" type="ORF">H1P_20024</name>
</gene>
<dbReference type="Proteomes" id="UP000320055">
    <property type="component" value="Unassembled WGS sequence"/>
</dbReference>
<dbReference type="GO" id="GO:0006935">
    <property type="term" value="P:chemotaxis"/>
    <property type="evidence" value="ECO:0007669"/>
    <property type="project" value="InterPro"/>
</dbReference>
<dbReference type="Gene3D" id="2.40.50.180">
    <property type="entry name" value="CheA-289, Domain 4"/>
    <property type="match status" value="1"/>
</dbReference>
<dbReference type="InterPro" id="IPR036061">
    <property type="entry name" value="CheW-like_dom_sf"/>
</dbReference>